<dbReference type="RefSeq" id="WP_244684367.1">
    <property type="nucleotide sequence ID" value="NZ_CP095043.1"/>
</dbReference>
<reference evidence="1 2" key="1">
    <citation type="submission" date="2022-04" db="EMBL/GenBank/DDBJ databases">
        <title>Leucobacter sp. isolated from rhizosphere of onion.</title>
        <authorList>
            <person name="Won M."/>
            <person name="Lee C.-M."/>
            <person name="Woen H.-Y."/>
            <person name="Kwon S.-W."/>
        </authorList>
    </citation>
    <scope>NUCLEOTIDE SEQUENCE [LARGE SCALE GENOMIC DNA]</scope>
    <source>
        <strain evidence="1 2">H25R-14</strain>
    </source>
</reference>
<organism evidence="1 2">
    <name type="scientific">Leucobacter rhizosphaerae</name>
    <dbReference type="NCBI Taxonomy" id="2932245"/>
    <lineage>
        <taxon>Bacteria</taxon>
        <taxon>Bacillati</taxon>
        <taxon>Actinomycetota</taxon>
        <taxon>Actinomycetes</taxon>
        <taxon>Micrococcales</taxon>
        <taxon>Microbacteriaceae</taxon>
        <taxon>Leucobacter</taxon>
    </lineage>
</organism>
<dbReference type="Proteomes" id="UP000831775">
    <property type="component" value="Chromosome"/>
</dbReference>
<evidence type="ECO:0008006" key="3">
    <source>
        <dbReference type="Google" id="ProtNLM"/>
    </source>
</evidence>
<proteinExistence type="predicted"/>
<sequence length="188" mass="20834">MLIRTECALDCSPDAAWDALHRPEVAAQLYAPALQMRPSEAFPARFTTGDRRTVELRLFGHWRLGTQLIEIEDRVPADPDASEGADPIADDLDASARAMRDRGRPLSGPLAALARWQHRITILPAPGSRAVWRDELSVGGAAAALFGPVLWAMWRIRRWKIRRLARSWDAALRERSPGSGDPGDQPAQ</sequence>
<dbReference type="Gene3D" id="3.30.530.20">
    <property type="match status" value="1"/>
</dbReference>
<dbReference type="EMBL" id="CP095043">
    <property type="protein sequence ID" value="UOQ59386.1"/>
    <property type="molecule type" value="Genomic_DNA"/>
</dbReference>
<name>A0ABY4FT02_9MICO</name>
<keyword evidence="2" id="KW-1185">Reference proteome</keyword>
<protein>
    <recommendedName>
        <fullName evidence="3">SRPBCC family protein</fullName>
    </recommendedName>
</protein>
<evidence type="ECO:0000313" key="1">
    <source>
        <dbReference type="EMBL" id="UOQ59386.1"/>
    </source>
</evidence>
<gene>
    <name evidence="1" type="ORF">MUN76_09995</name>
</gene>
<accession>A0ABY4FT02</accession>
<evidence type="ECO:0000313" key="2">
    <source>
        <dbReference type="Proteomes" id="UP000831775"/>
    </source>
</evidence>
<dbReference type="InterPro" id="IPR023393">
    <property type="entry name" value="START-like_dom_sf"/>
</dbReference>